<evidence type="ECO:0000256" key="1">
    <source>
        <dbReference type="SAM" id="MobiDB-lite"/>
    </source>
</evidence>
<sequence length="134" mass="15683">MNPAVTDKLVRTLLNYAREQARCKISGPNYDTFTANEIVKNIDNFNNEILEEVNADPENLDSIIDKVKDYFFNVNDTINDFIKSKRSKMTGNPYEKLPSNLYKGLLYGGKRYKTTKRKHTKKSRKSRKNRQTRK</sequence>
<protein>
    <submittedName>
        <fullName evidence="2">Uncharacterized protein</fullName>
    </submittedName>
</protein>
<evidence type="ECO:0000313" key="2">
    <source>
        <dbReference type="EMBL" id="QHT79507.1"/>
    </source>
</evidence>
<name>A0A6C0HGH7_9ZZZZ</name>
<dbReference type="EMBL" id="MN739949">
    <property type="protein sequence ID" value="QHT79507.1"/>
    <property type="molecule type" value="Genomic_DNA"/>
</dbReference>
<feature type="region of interest" description="Disordered" evidence="1">
    <location>
        <begin position="107"/>
        <end position="134"/>
    </location>
</feature>
<proteinExistence type="predicted"/>
<reference evidence="2" key="1">
    <citation type="journal article" date="2020" name="Nature">
        <title>Giant virus diversity and host interactions through global metagenomics.</title>
        <authorList>
            <person name="Schulz F."/>
            <person name="Roux S."/>
            <person name="Paez-Espino D."/>
            <person name="Jungbluth S."/>
            <person name="Walsh D.A."/>
            <person name="Denef V.J."/>
            <person name="McMahon K.D."/>
            <person name="Konstantinidis K.T."/>
            <person name="Eloe-Fadrosh E.A."/>
            <person name="Kyrpides N.C."/>
            <person name="Woyke T."/>
        </authorList>
    </citation>
    <scope>NUCLEOTIDE SEQUENCE</scope>
    <source>
        <strain evidence="2">GVMAG-M-3300023184-101</strain>
    </source>
</reference>
<organism evidence="2">
    <name type="scientific">viral metagenome</name>
    <dbReference type="NCBI Taxonomy" id="1070528"/>
    <lineage>
        <taxon>unclassified sequences</taxon>
        <taxon>metagenomes</taxon>
        <taxon>organismal metagenomes</taxon>
    </lineage>
</organism>
<accession>A0A6C0HGH7</accession>
<feature type="compositionally biased region" description="Basic residues" evidence="1">
    <location>
        <begin position="110"/>
        <end position="134"/>
    </location>
</feature>
<dbReference type="AlphaFoldDB" id="A0A6C0HGH7"/>